<gene>
    <name evidence="1" type="ORF">E5K04_09495</name>
</gene>
<name>A0A4T0UTU9_9NEIS</name>
<proteinExistence type="predicted"/>
<dbReference type="SUPFAM" id="SSF53254">
    <property type="entry name" value="Phosphoglycerate mutase-like"/>
    <property type="match status" value="1"/>
</dbReference>
<organism evidence="1 2">
    <name type="scientific">Crenobacter intestini</name>
    <dbReference type="NCBI Taxonomy" id="2563443"/>
    <lineage>
        <taxon>Bacteria</taxon>
        <taxon>Pseudomonadati</taxon>
        <taxon>Pseudomonadota</taxon>
        <taxon>Betaproteobacteria</taxon>
        <taxon>Neisseriales</taxon>
        <taxon>Neisseriaceae</taxon>
        <taxon>Crenobacter</taxon>
    </lineage>
</organism>
<dbReference type="InterPro" id="IPR000560">
    <property type="entry name" value="His_Pase_clade-2"/>
</dbReference>
<dbReference type="OrthoDB" id="395886at2"/>
<evidence type="ECO:0000313" key="2">
    <source>
        <dbReference type="Proteomes" id="UP000308891"/>
    </source>
</evidence>
<comment type="caution">
    <text evidence="1">The sequence shown here is derived from an EMBL/GenBank/DDBJ whole genome shotgun (WGS) entry which is preliminary data.</text>
</comment>
<protein>
    <submittedName>
        <fullName evidence="1">Histidine-type phosphatase</fullName>
    </submittedName>
</protein>
<sequence length="437" mass="45341">MLHKAGALLRLFLCLSPYCLHVDDGEVAMRGWQRCLLACACVFGAWPVAAEVARVDDAPLALVVLSRHGVRAPTQHADTLAQWSARPWPAWTVGRGELSARGAALAETMGRAYGARLGLAACPQSDEISLYADVDERTRATAAALARGLSAACPPRVVSASGKLDALFHPVKAGVCALDAGKARTAMLAAAGGDLARYADRQAASLTLIQQALGPTPDALCASEGVRAPCALTRLPTRIVPRRADGHANIALAGGLALASDAAEVLMLDAVEWPEGQRAGAAALSRMLDAHVAAFALTQWTPYLAQRRGSALLARLAAELVRAGTPGSPRLSVLVGHDTNLANVGALLGARWQVADWPVRATPPAGALVFAVYRGEGGAREVRAEYWAQPLSGLLAGGNEVAPARARVTLNACPDGACALDTLLGAMRRAADPACVP</sequence>
<dbReference type="InterPro" id="IPR029033">
    <property type="entry name" value="His_PPase_superfam"/>
</dbReference>
<dbReference type="Pfam" id="PF00328">
    <property type="entry name" value="His_Phos_2"/>
    <property type="match status" value="1"/>
</dbReference>
<dbReference type="Proteomes" id="UP000308891">
    <property type="component" value="Unassembled WGS sequence"/>
</dbReference>
<reference evidence="1 2" key="1">
    <citation type="submission" date="2019-04" db="EMBL/GenBank/DDBJ databases">
        <title>Crenobacter sp. nov.</title>
        <authorList>
            <person name="Shi S."/>
        </authorList>
    </citation>
    <scope>NUCLEOTIDE SEQUENCE [LARGE SCALE GENOMIC DNA]</scope>
    <source>
        <strain evidence="1 2">GY 70310</strain>
    </source>
</reference>
<dbReference type="AlphaFoldDB" id="A0A4T0UTU9"/>
<dbReference type="EMBL" id="STGJ01000009">
    <property type="protein sequence ID" value="TIC82382.1"/>
    <property type="molecule type" value="Genomic_DNA"/>
</dbReference>
<dbReference type="Gene3D" id="3.40.50.1240">
    <property type="entry name" value="Phosphoglycerate mutase-like"/>
    <property type="match status" value="2"/>
</dbReference>
<evidence type="ECO:0000313" key="1">
    <source>
        <dbReference type="EMBL" id="TIC82382.1"/>
    </source>
</evidence>
<accession>A0A4T0UTU9</accession>
<keyword evidence="2" id="KW-1185">Reference proteome</keyword>